<proteinExistence type="predicted"/>
<accession>A0A4Z2J108</accession>
<dbReference type="Proteomes" id="UP000314294">
    <property type="component" value="Unassembled WGS sequence"/>
</dbReference>
<gene>
    <name evidence="1" type="ORF">EYF80_005770</name>
</gene>
<comment type="caution">
    <text evidence="1">The sequence shown here is derived from an EMBL/GenBank/DDBJ whole genome shotgun (WGS) entry which is preliminary data.</text>
</comment>
<evidence type="ECO:0000313" key="1">
    <source>
        <dbReference type="EMBL" id="TNN83899.1"/>
    </source>
</evidence>
<protein>
    <submittedName>
        <fullName evidence="1">Uncharacterized protein</fullName>
    </submittedName>
</protein>
<reference evidence="1 2" key="1">
    <citation type="submission" date="2019-03" db="EMBL/GenBank/DDBJ databases">
        <title>First draft genome of Liparis tanakae, snailfish: a comprehensive survey of snailfish specific genes.</title>
        <authorList>
            <person name="Kim W."/>
            <person name="Song I."/>
            <person name="Jeong J.-H."/>
            <person name="Kim D."/>
            <person name="Kim S."/>
            <person name="Ryu S."/>
            <person name="Song J.Y."/>
            <person name="Lee S.K."/>
        </authorList>
    </citation>
    <scope>NUCLEOTIDE SEQUENCE [LARGE SCALE GENOMIC DNA]</scope>
    <source>
        <tissue evidence="1">Muscle</tissue>
    </source>
</reference>
<name>A0A4Z2J108_9TELE</name>
<evidence type="ECO:0000313" key="2">
    <source>
        <dbReference type="Proteomes" id="UP000314294"/>
    </source>
</evidence>
<sequence>MDHCGALIHGAAILRSRSLGQPPQETRLLCTPVSQPVTPFRWEPHEHRQARSGIMYCTVP</sequence>
<organism evidence="1 2">
    <name type="scientific">Liparis tanakae</name>
    <name type="common">Tanaka's snailfish</name>
    <dbReference type="NCBI Taxonomy" id="230148"/>
    <lineage>
        <taxon>Eukaryota</taxon>
        <taxon>Metazoa</taxon>
        <taxon>Chordata</taxon>
        <taxon>Craniata</taxon>
        <taxon>Vertebrata</taxon>
        <taxon>Euteleostomi</taxon>
        <taxon>Actinopterygii</taxon>
        <taxon>Neopterygii</taxon>
        <taxon>Teleostei</taxon>
        <taxon>Neoteleostei</taxon>
        <taxon>Acanthomorphata</taxon>
        <taxon>Eupercaria</taxon>
        <taxon>Perciformes</taxon>
        <taxon>Cottioidei</taxon>
        <taxon>Cottales</taxon>
        <taxon>Liparidae</taxon>
        <taxon>Liparis</taxon>
    </lineage>
</organism>
<keyword evidence="2" id="KW-1185">Reference proteome</keyword>
<dbReference type="AlphaFoldDB" id="A0A4Z2J108"/>
<dbReference type="EMBL" id="SRLO01000030">
    <property type="protein sequence ID" value="TNN83899.1"/>
    <property type="molecule type" value="Genomic_DNA"/>
</dbReference>